<dbReference type="eggNOG" id="COG1853">
    <property type="taxonomic scope" value="Bacteria"/>
</dbReference>
<dbReference type="SUPFAM" id="SSF50475">
    <property type="entry name" value="FMN-binding split barrel"/>
    <property type="match status" value="1"/>
</dbReference>
<dbReference type="InterPro" id="IPR012349">
    <property type="entry name" value="Split_barrel_FMN-bd"/>
</dbReference>
<evidence type="ECO:0000259" key="4">
    <source>
        <dbReference type="SMART" id="SM00903"/>
    </source>
</evidence>
<dbReference type="InParanoid" id="D1C652"/>
<comment type="cofactor">
    <cofactor evidence="1">
        <name>FMN</name>
        <dbReference type="ChEBI" id="CHEBI:58210"/>
    </cofactor>
</comment>
<feature type="domain" description="Flavin reductase like" evidence="4">
    <location>
        <begin position="14"/>
        <end position="159"/>
    </location>
</feature>
<dbReference type="Proteomes" id="UP000002027">
    <property type="component" value="Chromosome 1"/>
</dbReference>
<dbReference type="KEGG" id="sti:Sthe_0151"/>
<dbReference type="Gene3D" id="2.30.110.10">
    <property type="entry name" value="Electron Transport, Fmn-binding Protein, Chain A"/>
    <property type="match status" value="1"/>
</dbReference>
<reference evidence="6" key="1">
    <citation type="submission" date="2009-11" db="EMBL/GenBank/DDBJ databases">
        <title>The complete chromosome 1 of Sphaerobacter thermophilus DSM 20745.</title>
        <authorList>
            <person name="Lucas S."/>
            <person name="Copeland A."/>
            <person name="Lapidus A."/>
            <person name="Glavina del Rio T."/>
            <person name="Dalin E."/>
            <person name="Tice H."/>
            <person name="Bruce D."/>
            <person name="Goodwin L."/>
            <person name="Pitluck S."/>
            <person name="Kyrpides N."/>
            <person name="Mavromatis K."/>
            <person name="Ivanova N."/>
            <person name="Mikhailova N."/>
            <person name="LaButti K.M."/>
            <person name="Clum A."/>
            <person name="Sun H.I."/>
            <person name="Brettin T."/>
            <person name="Detter J.C."/>
            <person name="Han C."/>
            <person name="Larimer F."/>
            <person name="Land M."/>
            <person name="Hauser L."/>
            <person name="Markowitz V."/>
            <person name="Cheng J.F."/>
            <person name="Hugenholtz P."/>
            <person name="Woyke T."/>
            <person name="Wu D."/>
            <person name="Steenblock K."/>
            <person name="Schneider S."/>
            <person name="Pukall R."/>
            <person name="Goeker M."/>
            <person name="Klenk H.P."/>
            <person name="Eisen J.A."/>
        </authorList>
    </citation>
    <scope>NUCLEOTIDE SEQUENCE [LARGE SCALE GENOMIC DNA]</scope>
    <source>
        <strain evidence="6">ATCC 49802 / DSM 20745 / S 6022</strain>
    </source>
</reference>
<comment type="similarity">
    <text evidence="3">Belongs to the flavoredoxin family.</text>
</comment>
<dbReference type="HOGENOM" id="CLU_059021_5_4_0"/>
<evidence type="ECO:0000256" key="3">
    <source>
        <dbReference type="ARBA" id="ARBA00038054"/>
    </source>
</evidence>
<dbReference type="InterPro" id="IPR002563">
    <property type="entry name" value="Flavin_Rdtase-like_dom"/>
</dbReference>
<dbReference type="Pfam" id="PF01613">
    <property type="entry name" value="Flavin_Reduct"/>
    <property type="match status" value="1"/>
</dbReference>
<dbReference type="SMART" id="SM00903">
    <property type="entry name" value="Flavin_Reduct"/>
    <property type="match status" value="1"/>
</dbReference>
<dbReference type="RefSeq" id="WP_012870638.1">
    <property type="nucleotide sequence ID" value="NC_013523.1"/>
</dbReference>
<evidence type="ECO:0000256" key="1">
    <source>
        <dbReference type="ARBA" id="ARBA00001917"/>
    </source>
</evidence>
<gene>
    <name evidence="5" type="ordered locus">Sthe_0151</name>
</gene>
<keyword evidence="6" id="KW-1185">Reference proteome</keyword>
<reference evidence="5 6" key="2">
    <citation type="journal article" date="2010" name="Stand. Genomic Sci.">
        <title>Complete genome sequence of Desulfohalobium retbaense type strain (HR(100)).</title>
        <authorList>
            <person name="Spring S."/>
            <person name="Nolan M."/>
            <person name="Lapidus A."/>
            <person name="Glavina Del Rio T."/>
            <person name="Copeland A."/>
            <person name="Tice H."/>
            <person name="Cheng J.F."/>
            <person name="Lucas S."/>
            <person name="Land M."/>
            <person name="Chen F."/>
            <person name="Bruce D."/>
            <person name="Goodwin L."/>
            <person name="Pitluck S."/>
            <person name="Ivanova N."/>
            <person name="Mavromatis K."/>
            <person name="Mikhailova N."/>
            <person name="Pati A."/>
            <person name="Chen A."/>
            <person name="Palaniappan K."/>
            <person name="Hauser L."/>
            <person name="Chang Y.J."/>
            <person name="Jeffries C.D."/>
            <person name="Munk C."/>
            <person name="Kiss H."/>
            <person name="Chain P."/>
            <person name="Han C."/>
            <person name="Brettin T."/>
            <person name="Detter J.C."/>
            <person name="Schuler E."/>
            <person name="Goker M."/>
            <person name="Rohde M."/>
            <person name="Bristow J."/>
            <person name="Eisen J.A."/>
            <person name="Markowitz V."/>
            <person name="Hugenholtz P."/>
            <person name="Kyrpides N.C."/>
            <person name="Klenk H.P."/>
        </authorList>
    </citation>
    <scope>NUCLEOTIDE SEQUENCE [LARGE SCALE GENOMIC DNA]</scope>
    <source>
        <strain evidence="6">ATCC 49802 / DSM 20745 / S 6022</strain>
    </source>
</reference>
<dbReference type="PANTHER" id="PTHR43567">
    <property type="entry name" value="FLAVOREDOXIN-RELATED-RELATED"/>
    <property type="match status" value="1"/>
</dbReference>
<dbReference type="PANTHER" id="PTHR43567:SF1">
    <property type="entry name" value="FLAVOREDOXIN"/>
    <property type="match status" value="1"/>
</dbReference>
<dbReference type="OrthoDB" id="9794638at2"/>
<organism evidence="5 6">
    <name type="scientific">Sphaerobacter thermophilus (strain ATCC 49802 / DSM 20745 / KCCM 41009 / NCIMB 13125 / S 6022)</name>
    <dbReference type="NCBI Taxonomy" id="479434"/>
    <lineage>
        <taxon>Bacteria</taxon>
        <taxon>Pseudomonadati</taxon>
        <taxon>Thermomicrobiota</taxon>
        <taxon>Thermomicrobia</taxon>
        <taxon>Sphaerobacterales</taxon>
        <taxon>Sphaerobacterineae</taxon>
        <taxon>Sphaerobacteraceae</taxon>
        <taxon>Sphaerobacter</taxon>
    </lineage>
</organism>
<sequence>MAEKRAVEPRLAARILEPGPLVLVTSLYRAQHNVMTAGWLLPLGFDPPRIGVAIHPGRLTHEFISRSEAFALNVPTIDLLNAVHRCGIESGRDGDKFLTAGLTPTDAAEVEAPLVEECVAHIECGLVERLSLADHDLFVGEVLAVSALDELFSDRWLIDADSPLLHHIAADQYAGLGKTYTARLGEEEE</sequence>
<dbReference type="InterPro" id="IPR052174">
    <property type="entry name" value="Flavoredoxin"/>
</dbReference>
<keyword evidence="2" id="KW-0285">Flavoprotein</keyword>
<dbReference type="GO" id="GO:0016646">
    <property type="term" value="F:oxidoreductase activity, acting on the CH-NH group of donors, NAD or NADP as acceptor"/>
    <property type="evidence" value="ECO:0007669"/>
    <property type="project" value="UniProtKB-ARBA"/>
</dbReference>
<dbReference type="EMBL" id="CP001823">
    <property type="protein sequence ID" value="ACZ37590.1"/>
    <property type="molecule type" value="Genomic_DNA"/>
</dbReference>
<dbReference type="STRING" id="479434.Sthe_0151"/>
<name>D1C652_SPHTD</name>
<proteinExistence type="inferred from homology"/>
<accession>D1C652</accession>
<evidence type="ECO:0000313" key="5">
    <source>
        <dbReference type="EMBL" id="ACZ37590.1"/>
    </source>
</evidence>
<protein>
    <submittedName>
        <fullName evidence="5">Flavin reductase domain protein FMN-binding protein</fullName>
    </submittedName>
</protein>
<evidence type="ECO:0000313" key="6">
    <source>
        <dbReference type="Proteomes" id="UP000002027"/>
    </source>
</evidence>
<dbReference type="AlphaFoldDB" id="D1C652"/>
<dbReference type="GO" id="GO:0010181">
    <property type="term" value="F:FMN binding"/>
    <property type="evidence" value="ECO:0007669"/>
    <property type="project" value="InterPro"/>
</dbReference>
<evidence type="ECO:0000256" key="2">
    <source>
        <dbReference type="ARBA" id="ARBA00022630"/>
    </source>
</evidence>